<keyword evidence="8 11" id="KW-0378">Hydrolase</keyword>
<dbReference type="GO" id="GO:0019143">
    <property type="term" value="F:3-deoxy-manno-octulosonate-8-phosphatase activity"/>
    <property type="evidence" value="ECO:0007669"/>
    <property type="project" value="UniProtKB-UniRule"/>
</dbReference>
<proteinExistence type="inferred from homology"/>
<dbReference type="SFLD" id="SFLDG01136">
    <property type="entry name" value="C1.6:_Phosphoserine_Phosphatas"/>
    <property type="match status" value="1"/>
</dbReference>
<dbReference type="AlphaFoldDB" id="A0A4Q8L8J3"/>
<dbReference type="SUPFAM" id="SSF56784">
    <property type="entry name" value="HAD-like"/>
    <property type="match status" value="1"/>
</dbReference>
<dbReference type="CDD" id="cd01630">
    <property type="entry name" value="HAD_KDO-like"/>
    <property type="match status" value="1"/>
</dbReference>
<evidence type="ECO:0000256" key="10">
    <source>
        <dbReference type="ARBA" id="ARBA00031051"/>
    </source>
</evidence>
<feature type="binding site" evidence="12">
    <location>
        <position position="125"/>
    </location>
    <ligand>
        <name>Mg(2+)</name>
        <dbReference type="ChEBI" id="CHEBI:18420"/>
    </ligand>
</feature>
<dbReference type="FunFam" id="3.40.50.1000:FF:000029">
    <property type="entry name" value="3-deoxy-D-manno-octulosonate 8-phosphate phosphatase KdsC"/>
    <property type="match status" value="1"/>
</dbReference>
<feature type="binding site" evidence="12">
    <location>
        <position position="35"/>
    </location>
    <ligand>
        <name>substrate</name>
    </ligand>
</feature>
<name>A0A4Q8L8J3_9GAMM</name>
<reference evidence="13 14" key="1">
    <citation type="submission" date="2019-02" db="EMBL/GenBank/DDBJ databases">
        <title>WGS of Pseudoxanthomonas species novum from clinical isolates.</title>
        <authorList>
            <person name="Bernier A.-M."/>
            <person name="Bernard K."/>
            <person name="Vachon A."/>
        </authorList>
    </citation>
    <scope>NUCLEOTIDE SEQUENCE [LARGE SCALE GENOMIC DNA]</scope>
    <source>
        <strain evidence="13 14">NML171200</strain>
    </source>
</reference>
<evidence type="ECO:0000256" key="12">
    <source>
        <dbReference type="PIRSR" id="PIRSR006118-2"/>
    </source>
</evidence>
<protein>
    <recommendedName>
        <fullName evidence="6 11">3-deoxy-D-manno-octulosonate 8-phosphate phosphatase KdsC</fullName>
        <ecNumber evidence="5 11">3.1.3.45</ecNumber>
    </recommendedName>
    <alternativeName>
        <fullName evidence="10 11">KDO 8-P phosphatase</fullName>
    </alternativeName>
</protein>
<dbReference type="Gene3D" id="3.40.50.1000">
    <property type="entry name" value="HAD superfamily/HAD-like"/>
    <property type="match status" value="1"/>
</dbReference>
<evidence type="ECO:0000256" key="11">
    <source>
        <dbReference type="PIRNR" id="PIRNR006118"/>
    </source>
</evidence>
<dbReference type="RefSeq" id="WP_130551846.1">
    <property type="nucleotide sequence ID" value="NZ_SHMC01000004.1"/>
</dbReference>
<dbReference type="InterPro" id="IPR023214">
    <property type="entry name" value="HAD_sf"/>
</dbReference>
<dbReference type="GO" id="GO:0046872">
    <property type="term" value="F:metal ion binding"/>
    <property type="evidence" value="ECO:0007669"/>
    <property type="project" value="UniProtKB-UniRule"/>
</dbReference>
<dbReference type="EMBL" id="SHMC01000004">
    <property type="protein sequence ID" value="TAA24574.1"/>
    <property type="molecule type" value="Genomic_DNA"/>
</dbReference>
<comment type="similarity">
    <text evidence="3 11">Belongs to the KdsC family.</text>
</comment>
<evidence type="ECO:0000256" key="9">
    <source>
        <dbReference type="ARBA" id="ARBA00022842"/>
    </source>
</evidence>
<dbReference type="NCBIfam" id="TIGR01670">
    <property type="entry name" value="KdsC-phosphatas"/>
    <property type="match status" value="1"/>
</dbReference>
<dbReference type="InterPro" id="IPR010023">
    <property type="entry name" value="KdsC_fam"/>
</dbReference>
<dbReference type="SFLD" id="SFLDG01138">
    <property type="entry name" value="C1.6.2:_Deoxy-d-mannose-octulo"/>
    <property type="match status" value="1"/>
</dbReference>
<evidence type="ECO:0000256" key="1">
    <source>
        <dbReference type="ARBA" id="ARBA00000898"/>
    </source>
</evidence>
<dbReference type="InterPro" id="IPR050793">
    <property type="entry name" value="CMP-NeuNAc_synthase"/>
</dbReference>
<keyword evidence="11" id="KW-0448">Lipopolysaccharide biosynthesis</keyword>
<dbReference type="OrthoDB" id="9805604at2"/>
<dbReference type="InterPro" id="IPR036412">
    <property type="entry name" value="HAD-like_sf"/>
</dbReference>
<dbReference type="PANTHER" id="PTHR21485">
    <property type="entry name" value="HAD SUPERFAMILY MEMBERS CMAS AND KDSC"/>
    <property type="match status" value="1"/>
</dbReference>
<evidence type="ECO:0000313" key="13">
    <source>
        <dbReference type="EMBL" id="TAA24574.1"/>
    </source>
</evidence>
<evidence type="ECO:0000313" key="14">
    <source>
        <dbReference type="Proteomes" id="UP000292627"/>
    </source>
</evidence>
<comment type="function">
    <text evidence="11">Catalyzes the hydrolysis of 3-deoxy-D-manno-octulosonate 8-phosphate (KDO 8-P) to 3-deoxy-D-manno-octulosonate (KDO) and inorganic phosphate.</text>
</comment>
<comment type="catalytic activity">
    <reaction evidence="1 11">
        <text>3-deoxy-alpha-D-manno-2-octulosonate-8-phosphate + H2O = 3-deoxy-alpha-D-manno-oct-2-ulosonate + phosphate</text>
        <dbReference type="Rhea" id="RHEA:11500"/>
        <dbReference type="ChEBI" id="CHEBI:15377"/>
        <dbReference type="ChEBI" id="CHEBI:43474"/>
        <dbReference type="ChEBI" id="CHEBI:85985"/>
        <dbReference type="ChEBI" id="CHEBI:85986"/>
        <dbReference type="EC" id="3.1.3.45"/>
    </reaction>
</comment>
<feature type="binding site" evidence="12">
    <location>
        <position position="33"/>
    </location>
    <ligand>
        <name>Mg(2+)</name>
        <dbReference type="ChEBI" id="CHEBI:18420"/>
    </ligand>
</feature>
<evidence type="ECO:0000256" key="5">
    <source>
        <dbReference type="ARBA" id="ARBA00013066"/>
    </source>
</evidence>
<comment type="caution">
    <text evidence="13">The sequence shown here is derived from an EMBL/GenBank/DDBJ whole genome shotgun (WGS) entry which is preliminary data.</text>
</comment>
<evidence type="ECO:0000256" key="6">
    <source>
        <dbReference type="ARBA" id="ARBA00020092"/>
    </source>
</evidence>
<keyword evidence="9 11" id="KW-0460">Magnesium</keyword>
<sequence>MKDRPPLTAHAHLPAVTDALLQRAARVRLACFDVDGTLTDGGLFLDAEGREGKTFHVQDGLGLVLLRRHGVEVVLVTARSGQVVEHRARELGIGVHQGVKDKLGLVERLCAERGLALEQVMFMGDDLADLTTLRQVGLAVAPANAHPWVAPLAHWTTTAGGGQGAARQACDLVLAAQGHVERLLQEGAA</sequence>
<evidence type="ECO:0000256" key="8">
    <source>
        <dbReference type="ARBA" id="ARBA00022801"/>
    </source>
</evidence>
<keyword evidence="7 11" id="KW-0479">Metal-binding</keyword>
<dbReference type="PIRSF" id="PIRSF006118">
    <property type="entry name" value="KDO8-P_Ptase"/>
    <property type="match status" value="1"/>
</dbReference>
<gene>
    <name evidence="13" type="ORF">EA660_12700</name>
</gene>
<organism evidence="13 14">
    <name type="scientific">Pseudoxanthomonas winnipegensis</name>
    <dbReference type="NCBI Taxonomy" id="2480810"/>
    <lineage>
        <taxon>Bacteria</taxon>
        <taxon>Pseudomonadati</taxon>
        <taxon>Pseudomonadota</taxon>
        <taxon>Gammaproteobacteria</taxon>
        <taxon>Lysobacterales</taxon>
        <taxon>Lysobacteraceae</taxon>
        <taxon>Pseudoxanthomonas</taxon>
    </lineage>
</organism>
<accession>A0A4Q8L8J3</accession>
<evidence type="ECO:0000256" key="3">
    <source>
        <dbReference type="ARBA" id="ARBA00005893"/>
    </source>
</evidence>
<dbReference type="EC" id="3.1.3.45" evidence="5 11"/>
<dbReference type="SFLD" id="SFLDS00003">
    <property type="entry name" value="Haloacid_Dehalogenase"/>
    <property type="match status" value="1"/>
</dbReference>
<dbReference type="GO" id="GO:0009103">
    <property type="term" value="P:lipopolysaccharide biosynthetic process"/>
    <property type="evidence" value="ECO:0007669"/>
    <property type="project" value="UniProtKB-UniRule"/>
</dbReference>
<comment type="cofactor">
    <cofactor evidence="2 11 12">
        <name>Mg(2+)</name>
        <dbReference type="ChEBI" id="CHEBI:18420"/>
    </cofactor>
</comment>
<evidence type="ECO:0000256" key="2">
    <source>
        <dbReference type="ARBA" id="ARBA00001946"/>
    </source>
</evidence>
<dbReference type="PANTHER" id="PTHR21485:SF3">
    <property type="entry name" value="N-ACYLNEURAMINATE CYTIDYLYLTRANSFERASE"/>
    <property type="match status" value="1"/>
</dbReference>
<comment type="subunit">
    <text evidence="4 11">Homotetramer.</text>
</comment>
<evidence type="ECO:0000256" key="4">
    <source>
        <dbReference type="ARBA" id="ARBA00011881"/>
    </source>
</evidence>
<evidence type="ECO:0000256" key="7">
    <source>
        <dbReference type="ARBA" id="ARBA00022723"/>
    </source>
</evidence>
<dbReference type="GO" id="GO:0008781">
    <property type="term" value="F:N-acylneuraminate cytidylyltransferase activity"/>
    <property type="evidence" value="ECO:0007669"/>
    <property type="project" value="TreeGrafter"/>
</dbReference>
<dbReference type="Proteomes" id="UP000292627">
    <property type="component" value="Unassembled WGS sequence"/>
</dbReference>
<dbReference type="Pfam" id="PF08282">
    <property type="entry name" value="Hydrolase_3"/>
    <property type="match status" value="1"/>
</dbReference>